<dbReference type="EMBL" id="FPBH01000029">
    <property type="protein sequence ID" value="SFU24699.1"/>
    <property type="molecule type" value="Genomic_DNA"/>
</dbReference>
<dbReference type="Proteomes" id="UP000198844">
    <property type="component" value="Unassembled WGS sequence"/>
</dbReference>
<organism evidence="2 3">
    <name type="scientific">Paraburkholderia aspalathi</name>
    <dbReference type="NCBI Taxonomy" id="1324617"/>
    <lineage>
        <taxon>Bacteria</taxon>
        <taxon>Pseudomonadati</taxon>
        <taxon>Pseudomonadota</taxon>
        <taxon>Betaproteobacteria</taxon>
        <taxon>Burkholderiales</taxon>
        <taxon>Burkholderiaceae</taxon>
        <taxon>Paraburkholderia</taxon>
    </lineage>
</organism>
<feature type="region of interest" description="Disordered" evidence="1">
    <location>
        <begin position="85"/>
        <end position="104"/>
    </location>
</feature>
<evidence type="ECO:0000313" key="2">
    <source>
        <dbReference type="EMBL" id="SFU24699.1"/>
    </source>
</evidence>
<reference evidence="2 3" key="1">
    <citation type="submission" date="2016-10" db="EMBL/GenBank/DDBJ databases">
        <authorList>
            <person name="de Groot N.N."/>
        </authorList>
    </citation>
    <scope>NUCLEOTIDE SEQUENCE [LARGE SCALE GENOMIC DNA]</scope>
    <source>
        <strain evidence="2 3">LMG 27731</strain>
    </source>
</reference>
<dbReference type="OrthoDB" id="9035767at2"/>
<dbReference type="AlphaFoldDB" id="A0A1I7ELD6"/>
<gene>
    <name evidence="2" type="ORF">SAMN05192563_10297</name>
</gene>
<dbReference type="RefSeq" id="WP_093643797.1">
    <property type="nucleotide sequence ID" value="NZ_FPBH01000029.1"/>
</dbReference>
<proteinExistence type="predicted"/>
<evidence type="ECO:0000313" key="3">
    <source>
        <dbReference type="Proteomes" id="UP000198844"/>
    </source>
</evidence>
<feature type="compositionally biased region" description="Basic and acidic residues" evidence="1">
    <location>
        <begin position="92"/>
        <end position="104"/>
    </location>
</feature>
<sequence length="104" mass="11487">MASIKELKRRIEPVTRRTTAYYDAILADMIVRGAAQVPFNNRPGSHERLRSLYLLLAAISARMSLEFPHVSAALDGALFDPATTGNPASEGIARHLQQEQEVAR</sequence>
<name>A0A1I7ELD6_9BURK</name>
<evidence type="ECO:0000256" key="1">
    <source>
        <dbReference type="SAM" id="MobiDB-lite"/>
    </source>
</evidence>
<accession>A0A1I7ELD6</accession>
<protein>
    <submittedName>
        <fullName evidence="2">Uncharacterized protein</fullName>
    </submittedName>
</protein>